<accession>L1K3Y3</accession>
<dbReference type="EnsemblProtists" id="EKX55083">
    <property type="protein sequence ID" value="EKX55083"/>
    <property type="gene ID" value="GUITHDRAFT_132013"/>
</dbReference>
<dbReference type="Proteomes" id="UP000011087">
    <property type="component" value="Unassembled WGS sequence"/>
</dbReference>
<protein>
    <recommendedName>
        <fullName evidence="3">GAT domain-containing protein</fullName>
    </recommendedName>
</protein>
<proteinExistence type="predicted"/>
<feature type="compositionally biased region" description="Basic and acidic residues" evidence="2">
    <location>
        <begin position="618"/>
        <end position="637"/>
    </location>
</feature>
<evidence type="ECO:0000313" key="4">
    <source>
        <dbReference type="EMBL" id="EKX55083.1"/>
    </source>
</evidence>
<dbReference type="KEGG" id="gtt:GUITHDRAFT_132013"/>
<feature type="coiled-coil region" evidence="1">
    <location>
        <begin position="1087"/>
        <end position="1150"/>
    </location>
</feature>
<dbReference type="GO" id="GO:0043130">
    <property type="term" value="F:ubiquitin binding"/>
    <property type="evidence" value="ECO:0007669"/>
    <property type="project" value="InterPro"/>
</dbReference>
<dbReference type="PaxDb" id="55529-EKX55083"/>
<gene>
    <name evidence="4" type="ORF">GUITHDRAFT_132013</name>
</gene>
<dbReference type="HOGENOM" id="CLU_262501_0_0_1"/>
<keyword evidence="6" id="KW-1185">Reference proteome</keyword>
<dbReference type="InterPro" id="IPR004152">
    <property type="entry name" value="GAT_dom"/>
</dbReference>
<dbReference type="EMBL" id="JH992966">
    <property type="protein sequence ID" value="EKX55083.1"/>
    <property type="molecule type" value="Genomic_DNA"/>
</dbReference>
<feature type="region of interest" description="Disordered" evidence="2">
    <location>
        <begin position="497"/>
        <end position="525"/>
    </location>
</feature>
<reference evidence="6" key="2">
    <citation type="submission" date="2012-11" db="EMBL/GenBank/DDBJ databases">
        <authorList>
            <person name="Kuo A."/>
            <person name="Curtis B.A."/>
            <person name="Tanifuji G."/>
            <person name="Burki F."/>
            <person name="Gruber A."/>
            <person name="Irimia M."/>
            <person name="Maruyama S."/>
            <person name="Arias M.C."/>
            <person name="Ball S.G."/>
            <person name="Gile G.H."/>
            <person name="Hirakawa Y."/>
            <person name="Hopkins J.F."/>
            <person name="Rensing S.A."/>
            <person name="Schmutz J."/>
            <person name="Symeonidi A."/>
            <person name="Elias M."/>
            <person name="Eveleigh R.J."/>
            <person name="Herman E.K."/>
            <person name="Klute M.J."/>
            <person name="Nakayama T."/>
            <person name="Obornik M."/>
            <person name="Reyes-Prieto A."/>
            <person name="Armbrust E.V."/>
            <person name="Aves S.J."/>
            <person name="Beiko R.G."/>
            <person name="Coutinho P."/>
            <person name="Dacks J.B."/>
            <person name="Durnford D.G."/>
            <person name="Fast N.M."/>
            <person name="Green B.R."/>
            <person name="Grisdale C."/>
            <person name="Hempe F."/>
            <person name="Henrissat B."/>
            <person name="Hoppner M.P."/>
            <person name="Ishida K.-I."/>
            <person name="Kim E."/>
            <person name="Koreny L."/>
            <person name="Kroth P.G."/>
            <person name="Liu Y."/>
            <person name="Malik S.-B."/>
            <person name="Maier U.G."/>
            <person name="McRose D."/>
            <person name="Mock T."/>
            <person name="Neilson J.A."/>
            <person name="Onodera N.T."/>
            <person name="Poole A.M."/>
            <person name="Pritham E.J."/>
            <person name="Richards T.A."/>
            <person name="Rocap G."/>
            <person name="Roy S.W."/>
            <person name="Sarai C."/>
            <person name="Schaack S."/>
            <person name="Shirato S."/>
            <person name="Slamovits C.H."/>
            <person name="Spencer D.F."/>
            <person name="Suzuki S."/>
            <person name="Worden A.Z."/>
            <person name="Zauner S."/>
            <person name="Barry K."/>
            <person name="Bell C."/>
            <person name="Bharti A.K."/>
            <person name="Crow J.A."/>
            <person name="Grimwood J."/>
            <person name="Kramer R."/>
            <person name="Lindquist E."/>
            <person name="Lucas S."/>
            <person name="Salamov A."/>
            <person name="McFadden G.I."/>
            <person name="Lane C.E."/>
            <person name="Keeling P.J."/>
            <person name="Gray M.W."/>
            <person name="Grigoriev I.V."/>
            <person name="Archibald J.M."/>
        </authorList>
    </citation>
    <scope>NUCLEOTIDE SEQUENCE</scope>
    <source>
        <strain evidence="6">CCMP2712</strain>
    </source>
</reference>
<evidence type="ECO:0000313" key="5">
    <source>
        <dbReference type="EnsemblProtists" id="EKX55083"/>
    </source>
</evidence>
<dbReference type="OMA" id="KQMNEEY"/>
<dbReference type="SUPFAM" id="SSF50156">
    <property type="entry name" value="PDZ domain-like"/>
    <property type="match status" value="1"/>
</dbReference>
<dbReference type="InterPro" id="IPR036034">
    <property type="entry name" value="PDZ_sf"/>
</dbReference>
<feature type="domain" description="GAT" evidence="3">
    <location>
        <begin position="503"/>
        <end position="628"/>
    </location>
</feature>
<feature type="coiled-coil region" evidence="1">
    <location>
        <begin position="270"/>
        <end position="362"/>
    </location>
</feature>
<dbReference type="STRING" id="905079.L1K3Y3"/>
<feature type="region of interest" description="Disordered" evidence="2">
    <location>
        <begin position="1056"/>
        <end position="1086"/>
    </location>
</feature>
<evidence type="ECO:0000256" key="2">
    <source>
        <dbReference type="SAM" id="MobiDB-lite"/>
    </source>
</evidence>
<reference evidence="5" key="3">
    <citation type="submission" date="2016-03" db="UniProtKB">
        <authorList>
            <consortium name="EnsemblProtists"/>
        </authorList>
    </citation>
    <scope>IDENTIFICATION</scope>
</reference>
<dbReference type="GeneID" id="17311581"/>
<feature type="region of interest" description="Disordered" evidence="2">
    <location>
        <begin position="618"/>
        <end position="676"/>
    </location>
</feature>
<name>L1K3Y3_GUITC</name>
<evidence type="ECO:0000313" key="6">
    <source>
        <dbReference type="Proteomes" id="UP000011087"/>
    </source>
</evidence>
<feature type="coiled-coil region" evidence="1">
    <location>
        <begin position="203"/>
        <end position="230"/>
    </location>
</feature>
<reference evidence="4 6" key="1">
    <citation type="journal article" date="2012" name="Nature">
        <title>Algal genomes reveal evolutionary mosaicism and the fate of nucleomorphs.</title>
        <authorList>
            <consortium name="DOE Joint Genome Institute"/>
            <person name="Curtis B.A."/>
            <person name="Tanifuji G."/>
            <person name="Burki F."/>
            <person name="Gruber A."/>
            <person name="Irimia M."/>
            <person name="Maruyama S."/>
            <person name="Arias M.C."/>
            <person name="Ball S.G."/>
            <person name="Gile G.H."/>
            <person name="Hirakawa Y."/>
            <person name="Hopkins J.F."/>
            <person name="Kuo A."/>
            <person name="Rensing S.A."/>
            <person name="Schmutz J."/>
            <person name="Symeonidi A."/>
            <person name="Elias M."/>
            <person name="Eveleigh R.J."/>
            <person name="Herman E.K."/>
            <person name="Klute M.J."/>
            <person name="Nakayama T."/>
            <person name="Obornik M."/>
            <person name="Reyes-Prieto A."/>
            <person name="Armbrust E.V."/>
            <person name="Aves S.J."/>
            <person name="Beiko R.G."/>
            <person name="Coutinho P."/>
            <person name="Dacks J.B."/>
            <person name="Durnford D.G."/>
            <person name="Fast N.M."/>
            <person name="Green B.R."/>
            <person name="Grisdale C.J."/>
            <person name="Hempel F."/>
            <person name="Henrissat B."/>
            <person name="Hoppner M.P."/>
            <person name="Ishida K."/>
            <person name="Kim E."/>
            <person name="Koreny L."/>
            <person name="Kroth P.G."/>
            <person name="Liu Y."/>
            <person name="Malik S.B."/>
            <person name="Maier U.G."/>
            <person name="McRose D."/>
            <person name="Mock T."/>
            <person name="Neilson J.A."/>
            <person name="Onodera N.T."/>
            <person name="Poole A.M."/>
            <person name="Pritham E.J."/>
            <person name="Richards T.A."/>
            <person name="Rocap G."/>
            <person name="Roy S.W."/>
            <person name="Sarai C."/>
            <person name="Schaack S."/>
            <person name="Shirato S."/>
            <person name="Slamovits C.H."/>
            <person name="Spencer D.F."/>
            <person name="Suzuki S."/>
            <person name="Worden A.Z."/>
            <person name="Zauner S."/>
            <person name="Barry K."/>
            <person name="Bell C."/>
            <person name="Bharti A.K."/>
            <person name="Crow J.A."/>
            <person name="Grimwood J."/>
            <person name="Kramer R."/>
            <person name="Lindquist E."/>
            <person name="Lucas S."/>
            <person name="Salamov A."/>
            <person name="McFadden G.I."/>
            <person name="Lane C.E."/>
            <person name="Keeling P.J."/>
            <person name="Gray M.W."/>
            <person name="Grigoriev I.V."/>
            <person name="Archibald J.M."/>
        </authorList>
    </citation>
    <scope>NUCLEOTIDE SEQUENCE</scope>
    <source>
        <strain evidence="4 6">CCMP2712</strain>
    </source>
</reference>
<evidence type="ECO:0000259" key="3">
    <source>
        <dbReference type="PROSITE" id="PS50909"/>
    </source>
</evidence>
<sequence>MYETGWYSVQDVTSAIGSRMQAKDQVGVGIGIRTKDGVLVITDIIENGAAAKSNLLVGQVGTSVTLTVVRKESFLGIESMRMDSIFNVPLVRCGHSSSSFRTEDELSVKEQEGHLSVSDLDDVEALRLKVFELENYVAVTLQKLEAANRRWQDEQRLSRDLQKKLDSAQFDFSRMNMEEESAMVLEKIMSDMQYELTSERSLNAKLQEEVRSFRSRMEELNQEKVELQDFFEDEVLEVETKLKTTKQELFECKCELKEMIEVSKGDLQQLNNLSIEHEKFMKRLREVEKENRRLQTQMEQQDVSMQAAHTEDALANLEQTLSKIREHVAQDEVHRHAKKSGAERLQAELVKSRAAMGQAEVAARAIRREADEMLIASDGIKRELFASSLHRIEELEVLLADLRLKEERVAELESTCSAAETDLAENKLQLESLQEKLNIATSQLDKQLKRAREAECKLAGETIRAKKMEEQARMEMEEKNAEIRRLKEEVEEKVKEEKDQRRLEVERAEREESARREHEEKIKEQDEQIKELLERRRQGQEKIRQLELKMKEQDDLVTELEEKIEEVDGERQKLEEKLREQEEARQEELEKMRELVEKVRVQEQLITGLVEEKDKVQQDLEGVRQEEQQVRRELERREEEEENNREELQQKIRELDKLHQEVRAQETTRKEREEERRDLIREVERLQEKSAELEDRLRREEMKCREVEEQGGRELEGRIKELQEMESMLKDSRERRDEEVKALSKHVEELQACRSELISEVERMKELVEVRTGEKEEAMKSLHSLQHEMNEMRERNSAVCSTPTGQQEQQTVASLQVAEQKISNLTAEARALTDKLEALESERDEQRLAISTLEEERRHMRQAMKANDKTLDALDKVLLEVEANLDDLEQRQFVISTWINQTRNESENRETVIHSMEENYKHIVNRCNMLELTMKSMEMEKETLSFENHDIKDKLEKSSFEKSMLIKCLENAEKISWILLQEIENTTEDVETIFLSLQGSLDEGENSLISKSDQELLQQVQLLEVVAESMSNTSEAILSSIKETVGVMSRRRALDTSDAADVRRSHAQQGAAEDLDGQPPTDRNSEISGLRKEIENLRENLGAAESSRISLIQQNEQLKQSFYTKQKEHLDRLKLERAKVAEEMSSAFKELTTRQEKLDLLSSVLSCITAKDSILLEECRGKRLLAPAADQRLQELITEEGQLRTQLAALDAQSTNSSTVFQEPLKKTPAKGVLKRNSIESDNAMNSTSVLEDQTVSERKRVAFAESTDDHEFEDVLVEMHDVDSVSL</sequence>
<dbReference type="RefSeq" id="XP_005842063.1">
    <property type="nucleotide sequence ID" value="XM_005842006.1"/>
</dbReference>
<organism evidence="4">
    <name type="scientific">Guillardia theta (strain CCMP2712)</name>
    <name type="common">Cryptophyte</name>
    <dbReference type="NCBI Taxonomy" id="905079"/>
    <lineage>
        <taxon>Eukaryota</taxon>
        <taxon>Cryptophyceae</taxon>
        <taxon>Pyrenomonadales</taxon>
        <taxon>Geminigeraceae</taxon>
        <taxon>Guillardia</taxon>
    </lineage>
</organism>
<dbReference type="PROSITE" id="PS50909">
    <property type="entry name" value="GAT"/>
    <property type="match status" value="1"/>
</dbReference>
<feature type="compositionally biased region" description="Basic and acidic residues" evidence="2">
    <location>
        <begin position="645"/>
        <end position="676"/>
    </location>
</feature>
<dbReference type="GO" id="GO:0035091">
    <property type="term" value="F:phosphatidylinositol binding"/>
    <property type="evidence" value="ECO:0007669"/>
    <property type="project" value="InterPro"/>
</dbReference>
<keyword evidence="1" id="KW-0175">Coiled coil</keyword>
<evidence type="ECO:0000256" key="1">
    <source>
        <dbReference type="SAM" id="Coils"/>
    </source>
</evidence>